<sequence>MKKSVFVVVVLAIILATVLSSCAPTPVAEDVVEETVQPEESFEGTLELMYIFGNTPEWMDITLFPSTQEVPIKFNPEKSWSTPGAYMLQYQGVELFGMELGEIPEDHEIGGCFWESWASEYDGEVIYNRSYSPYNRCIPDHRVTTVAVVARMAYCQELTDGWICQKQDLSVMINSAGTAMSFTAEGVFTPQYRLWVSQIADYLHLDMSALSTLAPNTNYEVKK</sequence>
<reference evidence="2 3" key="1">
    <citation type="journal article" date="2020" name="Biotechnol. Biofuels">
        <title>New insights from the biogas microbiome by comprehensive genome-resolved metagenomics of nearly 1600 species originating from multiple anaerobic digesters.</title>
        <authorList>
            <person name="Campanaro S."/>
            <person name="Treu L."/>
            <person name="Rodriguez-R L.M."/>
            <person name="Kovalovszki A."/>
            <person name="Ziels R.M."/>
            <person name="Maus I."/>
            <person name="Zhu X."/>
            <person name="Kougias P.G."/>
            <person name="Basile A."/>
            <person name="Luo G."/>
            <person name="Schluter A."/>
            <person name="Konstantinidis K.T."/>
            <person name="Angelidaki I."/>
        </authorList>
    </citation>
    <scope>NUCLEOTIDE SEQUENCE [LARGE SCALE GENOMIC DNA]</scope>
    <source>
        <strain evidence="2">AS27yjCOA_165</strain>
    </source>
</reference>
<evidence type="ECO:0000313" key="3">
    <source>
        <dbReference type="Proteomes" id="UP000526033"/>
    </source>
</evidence>
<keyword evidence="1" id="KW-0732">Signal</keyword>
<dbReference type="AlphaFoldDB" id="A0A7X9DKJ4"/>
<feature type="chain" id="PRO_5031062628" evidence="1">
    <location>
        <begin position="24"/>
        <end position="223"/>
    </location>
</feature>
<accession>A0A7X9DKJ4</accession>
<proteinExistence type="predicted"/>
<evidence type="ECO:0000256" key="1">
    <source>
        <dbReference type="SAM" id="SignalP"/>
    </source>
</evidence>
<gene>
    <name evidence="2" type="ORF">GYA27_02830</name>
</gene>
<dbReference type="Proteomes" id="UP000526033">
    <property type="component" value="Unassembled WGS sequence"/>
</dbReference>
<name>A0A7X9DKJ4_UNCKA</name>
<dbReference type="PROSITE" id="PS51257">
    <property type="entry name" value="PROKAR_LIPOPROTEIN"/>
    <property type="match status" value="1"/>
</dbReference>
<feature type="signal peptide" evidence="1">
    <location>
        <begin position="1"/>
        <end position="23"/>
    </location>
</feature>
<organism evidence="2 3">
    <name type="scientific">candidate division WWE3 bacterium</name>
    <dbReference type="NCBI Taxonomy" id="2053526"/>
    <lineage>
        <taxon>Bacteria</taxon>
        <taxon>Katanobacteria</taxon>
    </lineage>
</organism>
<dbReference type="EMBL" id="JAAZNL010000027">
    <property type="protein sequence ID" value="NMB70112.1"/>
    <property type="molecule type" value="Genomic_DNA"/>
</dbReference>
<comment type="caution">
    <text evidence="2">The sequence shown here is derived from an EMBL/GenBank/DDBJ whole genome shotgun (WGS) entry which is preliminary data.</text>
</comment>
<evidence type="ECO:0000313" key="2">
    <source>
        <dbReference type="EMBL" id="NMB70112.1"/>
    </source>
</evidence>
<protein>
    <submittedName>
        <fullName evidence="2">Uncharacterized protein</fullName>
    </submittedName>
</protein>